<dbReference type="EMBL" id="JAPFFF010000009">
    <property type="protein sequence ID" value="KAK8882264.1"/>
    <property type="molecule type" value="Genomic_DNA"/>
</dbReference>
<feature type="region of interest" description="Disordered" evidence="1">
    <location>
        <begin position="113"/>
        <end position="141"/>
    </location>
</feature>
<comment type="caution">
    <text evidence="2">The sequence shown here is derived from an EMBL/GenBank/DDBJ whole genome shotgun (WGS) entry which is preliminary data.</text>
</comment>
<feature type="compositionally biased region" description="Polar residues" evidence="1">
    <location>
        <begin position="1"/>
        <end position="33"/>
    </location>
</feature>
<reference evidence="2 3" key="1">
    <citation type="submission" date="2024-04" db="EMBL/GenBank/DDBJ databases">
        <title>Tritrichomonas musculus Genome.</title>
        <authorList>
            <person name="Alves-Ferreira E."/>
            <person name="Grigg M."/>
            <person name="Lorenzi H."/>
            <person name="Galac M."/>
        </authorList>
    </citation>
    <scope>NUCLEOTIDE SEQUENCE [LARGE SCALE GENOMIC DNA]</scope>
    <source>
        <strain evidence="2 3">EAF2021</strain>
    </source>
</reference>
<evidence type="ECO:0000313" key="2">
    <source>
        <dbReference type="EMBL" id="KAK8882264.1"/>
    </source>
</evidence>
<evidence type="ECO:0000313" key="3">
    <source>
        <dbReference type="Proteomes" id="UP001470230"/>
    </source>
</evidence>
<feature type="compositionally biased region" description="Low complexity" evidence="1">
    <location>
        <begin position="120"/>
        <end position="135"/>
    </location>
</feature>
<organism evidence="2 3">
    <name type="scientific">Tritrichomonas musculus</name>
    <dbReference type="NCBI Taxonomy" id="1915356"/>
    <lineage>
        <taxon>Eukaryota</taxon>
        <taxon>Metamonada</taxon>
        <taxon>Parabasalia</taxon>
        <taxon>Tritrichomonadida</taxon>
        <taxon>Tritrichomonadidae</taxon>
        <taxon>Tritrichomonas</taxon>
    </lineage>
</organism>
<feature type="compositionally biased region" description="Polar residues" evidence="1">
    <location>
        <begin position="45"/>
        <end position="60"/>
    </location>
</feature>
<evidence type="ECO:0000256" key="1">
    <source>
        <dbReference type="SAM" id="MobiDB-lite"/>
    </source>
</evidence>
<keyword evidence="3" id="KW-1185">Reference proteome</keyword>
<name>A0ABR2JU29_9EUKA</name>
<protein>
    <submittedName>
        <fullName evidence="2">Uncharacterized protein</fullName>
    </submittedName>
</protein>
<proteinExistence type="predicted"/>
<accession>A0ABR2JU29</accession>
<feature type="region of interest" description="Disordered" evidence="1">
    <location>
        <begin position="1"/>
        <end position="98"/>
    </location>
</feature>
<dbReference type="Proteomes" id="UP001470230">
    <property type="component" value="Unassembled WGS sequence"/>
</dbReference>
<sequence length="254" mass="28863">MEKTVSQPHNQTNQSQEFTRSSVTFYPSPSSLIGDSEGQQKKNYKSPSQTFPTPSNSFTSPYDIEENQFNHLFNSNNDDYSKDNNLRNQTPKKKIMDGNSLIKQKYVTFILDNERKSRNSNESSNTSNFTNSESNMQRSNASKFMKRHETFEEAGGRIAQSENKNATNIQTRYLRSSNVDQRSARKCFLHPSAASTAILNRRLATAKSTQRKNENLLGNSMLLYDPNSKSRPNQNADSLSKKSSVVSIIIENNY</sequence>
<gene>
    <name evidence="2" type="ORF">M9Y10_044906</name>
</gene>